<comment type="caution">
    <text evidence="2">The sequence shown here is derived from an EMBL/GenBank/DDBJ whole genome shotgun (WGS) entry which is preliminary data.</text>
</comment>
<accession>A0A4Y2F264</accession>
<gene>
    <name evidence="2" type="ORF">AVEN_146621_1</name>
</gene>
<name>A0A4Y2F264_ARAVE</name>
<evidence type="ECO:0000313" key="3">
    <source>
        <dbReference type="Proteomes" id="UP000499080"/>
    </source>
</evidence>
<protein>
    <submittedName>
        <fullName evidence="2">Uncharacterized protein</fullName>
    </submittedName>
</protein>
<proteinExistence type="predicted"/>
<keyword evidence="3" id="KW-1185">Reference proteome</keyword>
<dbReference type="Proteomes" id="UP000499080">
    <property type="component" value="Unassembled WGS sequence"/>
</dbReference>
<feature type="region of interest" description="Disordered" evidence="1">
    <location>
        <begin position="20"/>
        <end position="44"/>
    </location>
</feature>
<sequence>MGQFSLVPFSEAARGLFFDGTQNFKPQSDDKDDTRGGTPFPSFLITPPNRHPFPNFLTTPTGGRLVITYEFASNRPIYRANLQWNRVLNLEHFGPRS</sequence>
<evidence type="ECO:0000256" key="1">
    <source>
        <dbReference type="SAM" id="MobiDB-lite"/>
    </source>
</evidence>
<evidence type="ECO:0000313" key="2">
    <source>
        <dbReference type="EMBL" id="GBM34877.1"/>
    </source>
</evidence>
<dbReference type="AlphaFoldDB" id="A0A4Y2F264"/>
<reference evidence="2 3" key="1">
    <citation type="journal article" date="2019" name="Sci. Rep.">
        <title>Orb-weaving spider Araneus ventricosus genome elucidates the spidroin gene catalogue.</title>
        <authorList>
            <person name="Kono N."/>
            <person name="Nakamura H."/>
            <person name="Ohtoshi R."/>
            <person name="Moran D.A.P."/>
            <person name="Shinohara A."/>
            <person name="Yoshida Y."/>
            <person name="Fujiwara M."/>
            <person name="Mori M."/>
            <person name="Tomita M."/>
            <person name="Arakawa K."/>
        </authorList>
    </citation>
    <scope>NUCLEOTIDE SEQUENCE [LARGE SCALE GENOMIC DNA]</scope>
</reference>
<dbReference type="EMBL" id="BGPR01000771">
    <property type="protein sequence ID" value="GBM34877.1"/>
    <property type="molecule type" value="Genomic_DNA"/>
</dbReference>
<organism evidence="2 3">
    <name type="scientific">Araneus ventricosus</name>
    <name type="common">Orbweaver spider</name>
    <name type="synonym">Epeira ventricosa</name>
    <dbReference type="NCBI Taxonomy" id="182803"/>
    <lineage>
        <taxon>Eukaryota</taxon>
        <taxon>Metazoa</taxon>
        <taxon>Ecdysozoa</taxon>
        <taxon>Arthropoda</taxon>
        <taxon>Chelicerata</taxon>
        <taxon>Arachnida</taxon>
        <taxon>Araneae</taxon>
        <taxon>Araneomorphae</taxon>
        <taxon>Entelegynae</taxon>
        <taxon>Araneoidea</taxon>
        <taxon>Araneidae</taxon>
        <taxon>Araneus</taxon>
    </lineage>
</organism>